<name>A0A7C5U4B9_9BACT</name>
<dbReference type="InterPro" id="IPR001173">
    <property type="entry name" value="Glyco_trans_2-like"/>
</dbReference>
<evidence type="ECO:0000256" key="3">
    <source>
        <dbReference type="ARBA" id="ARBA00022676"/>
    </source>
</evidence>
<keyword evidence="2" id="KW-1003">Cell membrane</keyword>
<evidence type="ECO:0000313" key="8">
    <source>
        <dbReference type="EMBL" id="HHR33980.1"/>
    </source>
</evidence>
<feature type="domain" description="Glycosyltransferase 2-like" evidence="7">
    <location>
        <begin position="44"/>
        <end position="167"/>
    </location>
</feature>
<dbReference type="Gene3D" id="3.90.550.10">
    <property type="entry name" value="Spore Coat Polysaccharide Biosynthesis Protein SpsA, Chain A"/>
    <property type="match status" value="1"/>
</dbReference>
<keyword evidence="6" id="KW-0812">Transmembrane</keyword>
<feature type="transmembrane region" description="Helical" evidence="6">
    <location>
        <begin position="6"/>
        <end position="23"/>
    </location>
</feature>
<dbReference type="Pfam" id="PF00535">
    <property type="entry name" value="Glycos_transf_2"/>
    <property type="match status" value="1"/>
</dbReference>
<keyword evidence="6" id="KW-1133">Transmembrane helix</keyword>
<keyword evidence="5 6" id="KW-0472">Membrane</keyword>
<keyword evidence="4 8" id="KW-0808">Transferase</keyword>
<dbReference type="SUPFAM" id="SSF53448">
    <property type="entry name" value="Nucleotide-diphospho-sugar transferases"/>
    <property type="match status" value="1"/>
</dbReference>
<dbReference type="PANTHER" id="PTHR43646">
    <property type="entry name" value="GLYCOSYLTRANSFERASE"/>
    <property type="match status" value="1"/>
</dbReference>
<evidence type="ECO:0000259" key="7">
    <source>
        <dbReference type="Pfam" id="PF00535"/>
    </source>
</evidence>
<dbReference type="PANTHER" id="PTHR43646:SF2">
    <property type="entry name" value="GLYCOSYLTRANSFERASE 2-LIKE DOMAIN-CONTAINING PROTEIN"/>
    <property type="match status" value="1"/>
</dbReference>
<dbReference type="EMBL" id="DRXW01000212">
    <property type="protein sequence ID" value="HHR33980.1"/>
    <property type="molecule type" value="Genomic_DNA"/>
</dbReference>
<evidence type="ECO:0000256" key="1">
    <source>
        <dbReference type="ARBA" id="ARBA00004236"/>
    </source>
</evidence>
<gene>
    <name evidence="8" type="ORF">ENM46_03430</name>
</gene>
<organism evidence="8">
    <name type="scientific">Fervidobacterium nodosum</name>
    <dbReference type="NCBI Taxonomy" id="2424"/>
    <lineage>
        <taxon>Bacteria</taxon>
        <taxon>Thermotogati</taxon>
        <taxon>Thermotogota</taxon>
        <taxon>Thermotogae</taxon>
        <taxon>Thermotogales</taxon>
        <taxon>Fervidobacteriaceae</taxon>
        <taxon>Fervidobacterium</taxon>
    </lineage>
</organism>
<dbReference type="GO" id="GO:0016757">
    <property type="term" value="F:glycosyltransferase activity"/>
    <property type="evidence" value="ECO:0007669"/>
    <property type="project" value="UniProtKB-KW"/>
</dbReference>
<evidence type="ECO:0000256" key="5">
    <source>
        <dbReference type="ARBA" id="ARBA00023136"/>
    </source>
</evidence>
<feature type="transmembrane region" description="Helical" evidence="6">
    <location>
        <begin position="297"/>
        <end position="315"/>
    </location>
</feature>
<sequence>MLLNIFVLGLSFFISLFYLKFSIKKKLNMEFSSKNQERKDWKVSVIIPARNEERNIGKILSFLSQQSIPIYEIIVVDDNSWDKTYEIASSFKNVKVVRLTTEPPKGWVGKSWAIWNGYLSSSGDLLVFMDADVEPSYHAIESLVTQYEKYGGLISVWPYQRFERFYEHLSLTFNFLVVYASNMLGFPSKKPSGVFGPVILTSRKDYEYTGGHEAVRDSVLEDIKLGKLYVNKGIRVTNFIGNGIIKFRMYPEGFKQLFEGFSKNMSSGAISGGFINFLLAFVWIAGFYSSFSNFTFPIWYILLRHLVFSTLVYILSKSIGGYKWYDALLYPVHFSFFLIVFFYSLYRTVVVRKVTWRGREIDV</sequence>
<comment type="subcellular location">
    <subcellularLocation>
        <location evidence="1">Cell membrane</location>
    </subcellularLocation>
</comment>
<dbReference type="GO" id="GO:0005886">
    <property type="term" value="C:plasma membrane"/>
    <property type="evidence" value="ECO:0007669"/>
    <property type="project" value="UniProtKB-SubCell"/>
</dbReference>
<protein>
    <submittedName>
        <fullName evidence="8">Glycosyltransferase</fullName>
    </submittedName>
</protein>
<feature type="transmembrane region" description="Helical" evidence="6">
    <location>
        <begin position="327"/>
        <end position="346"/>
    </location>
</feature>
<evidence type="ECO:0000256" key="6">
    <source>
        <dbReference type="SAM" id="Phobius"/>
    </source>
</evidence>
<dbReference type="InterPro" id="IPR029044">
    <property type="entry name" value="Nucleotide-diphossugar_trans"/>
</dbReference>
<reference evidence="8" key="1">
    <citation type="journal article" date="2020" name="mSystems">
        <title>Genome- and Community-Level Interaction Insights into Carbon Utilization and Element Cycling Functions of Hydrothermarchaeota in Hydrothermal Sediment.</title>
        <authorList>
            <person name="Zhou Z."/>
            <person name="Liu Y."/>
            <person name="Xu W."/>
            <person name="Pan J."/>
            <person name="Luo Z.H."/>
            <person name="Li M."/>
        </authorList>
    </citation>
    <scope>NUCLEOTIDE SEQUENCE [LARGE SCALE GENOMIC DNA]</scope>
    <source>
        <strain evidence="8">SpSt-1088</strain>
    </source>
</reference>
<dbReference type="AlphaFoldDB" id="A0A7C5U4B9"/>
<keyword evidence="3" id="KW-0328">Glycosyltransferase</keyword>
<accession>A0A7C5U4B9</accession>
<evidence type="ECO:0000256" key="2">
    <source>
        <dbReference type="ARBA" id="ARBA00022475"/>
    </source>
</evidence>
<dbReference type="CDD" id="cd00761">
    <property type="entry name" value="Glyco_tranf_GTA_type"/>
    <property type="match status" value="1"/>
</dbReference>
<proteinExistence type="predicted"/>
<evidence type="ECO:0000256" key="4">
    <source>
        <dbReference type="ARBA" id="ARBA00022679"/>
    </source>
</evidence>
<feature type="transmembrane region" description="Helical" evidence="6">
    <location>
        <begin position="273"/>
        <end position="291"/>
    </location>
</feature>
<comment type="caution">
    <text evidence="8">The sequence shown here is derived from an EMBL/GenBank/DDBJ whole genome shotgun (WGS) entry which is preliminary data.</text>
</comment>